<proteinExistence type="predicted"/>
<evidence type="ECO:0000313" key="2">
    <source>
        <dbReference type="Proteomes" id="UP001218218"/>
    </source>
</evidence>
<accession>A0AAD6Z1J2</accession>
<protein>
    <recommendedName>
        <fullName evidence="3">F-box domain-containing protein</fullName>
    </recommendedName>
</protein>
<dbReference type="AlphaFoldDB" id="A0AAD6Z1J2"/>
<comment type="caution">
    <text evidence="1">The sequence shown here is derived from an EMBL/GenBank/DDBJ whole genome shotgun (WGS) entry which is preliminary data.</text>
</comment>
<dbReference type="Proteomes" id="UP001218218">
    <property type="component" value="Unassembled WGS sequence"/>
</dbReference>
<keyword evidence="2" id="KW-1185">Reference proteome</keyword>
<evidence type="ECO:0000313" key="1">
    <source>
        <dbReference type="EMBL" id="KAJ7302807.1"/>
    </source>
</evidence>
<organism evidence="1 2">
    <name type="scientific">Mycena albidolilacea</name>
    <dbReference type="NCBI Taxonomy" id="1033008"/>
    <lineage>
        <taxon>Eukaryota</taxon>
        <taxon>Fungi</taxon>
        <taxon>Dikarya</taxon>
        <taxon>Basidiomycota</taxon>
        <taxon>Agaricomycotina</taxon>
        <taxon>Agaricomycetes</taxon>
        <taxon>Agaricomycetidae</taxon>
        <taxon>Agaricales</taxon>
        <taxon>Marasmiineae</taxon>
        <taxon>Mycenaceae</taxon>
        <taxon>Mycena</taxon>
    </lineage>
</organism>
<name>A0AAD6Z1J2_9AGAR</name>
<reference evidence="1" key="1">
    <citation type="submission" date="2023-03" db="EMBL/GenBank/DDBJ databases">
        <title>Massive genome expansion in bonnet fungi (Mycena s.s.) driven by repeated elements and novel gene families across ecological guilds.</title>
        <authorList>
            <consortium name="Lawrence Berkeley National Laboratory"/>
            <person name="Harder C.B."/>
            <person name="Miyauchi S."/>
            <person name="Viragh M."/>
            <person name="Kuo A."/>
            <person name="Thoen E."/>
            <person name="Andreopoulos B."/>
            <person name="Lu D."/>
            <person name="Skrede I."/>
            <person name="Drula E."/>
            <person name="Henrissat B."/>
            <person name="Morin E."/>
            <person name="Kohler A."/>
            <person name="Barry K."/>
            <person name="LaButti K."/>
            <person name="Morin E."/>
            <person name="Salamov A."/>
            <person name="Lipzen A."/>
            <person name="Mereny Z."/>
            <person name="Hegedus B."/>
            <person name="Baldrian P."/>
            <person name="Stursova M."/>
            <person name="Weitz H."/>
            <person name="Taylor A."/>
            <person name="Grigoriev I.V."/>
            <person name="Nagy L.G."/>
            <person name="Martin F."/>
            <person name="Kauserud H."/>
        </authorList>
    </citation>
    <scope>NUCLEOTIDE SEQUENCE</scope>
    <source>
        <strain evidence="1">CBHHK002</strain>
    </source>
</reference>
<dbReference type="Gene3D" id="3.80.10.10">
    <property type="entry name" value="Ribonuclease Inhibitor"/>
    <property type="match status" value="1"/>
</dbReference>
<dbReference type="EMBL" id="JARIHO010000111">
    <property type="protein sequence ID" value="KAJ7302807.1"/>
    <property type="molecule type" value="Genomic_DNA"/>
</dbReference>
<dbReference type="InterPro" id="IPR032675">
    <property type="entry name" value="LRR_dom_sf"/>
</dbReference>
<gene>
    <name evidence="1" type="ORF">DFH08DRAFT_988694</name>
</gene>
<evidence type="ECO:0008006" key="3">
    <source>
        <dbReference type="Google" id="ProtNLM"/>
    </source>
</evidence>
<sequence>MSFSLQPLELLDTIASFFPLPSDLLSLALTSKALCSIIIPQHIEVCEVCCDPRREMFWRLLADRLTLSRRITSLELYPEPFASRQLLIPQSLDVNSSSDLPEDGSSNGYEWLMTAFAGMSSLRRFSCGLVSGDFGSVFQALDKHCPDQRGLAISCYHDFAVDHDIESVIRSLRAFPTFRGATLSISTTSAMHQLARKLPHLERLVLAGSRWNLFRWRANDEENRLPFDKCISILTSLVHLTHLDTSTLLASDADPAFDDLIRALSAAPKLQYIGVDFLHPEYTLPSLRSFSSVRDVCGEEGNTGFAQDAIP</sequence>